<feature type="non-terminal residue" evidence="1">
    <location>
        <position position="1"/>
    </location>
</feature>
<protein>
    <submittedName>
        <fullName evidence="1">Uncharacterized protein</fullName>
    </submittedName>
</protein>
<evidence type="ECO:0000313" key="2">
    <source>
        <dbReference type="Proteomes" id="UP000479000"/>
    </source>
</evidence>
<organism evidence="1 2">
    <name type="scientific">Nesidiocoris tenuis</name>
    <dbReference type="NCBI Taxonomy" id="355587"/>
    <lineage>
        <taxon>Eukaryota</taxon>
        <taxon>Metazoa</taxon>
        <taxon>Ecdysozoa</taxon>
        <taxon>Arthropoda</taxon>
        <taxon>Hexapoda</taxon>
        <taxon>Insecta</taxon>
        <taxon>Pterygota</taxon>
        <taxon>Neoptera</taxon>
        <taxon>Paraneoptera</taxon>
        <taxon>Hemiptera</taxon>
        <taxon>Heteroptera</taxon>
        <taxon>Panheteroptera</taxon>
        <taxon>Cimicomorpha</taxon>
        <taxon>Miridae</taxon>
        <taxon>Dicyphina</taxon>
        <taxon>Nesidiocoris</taxon>
    </lineage>
</organism>
<gene>
    <name evidence="1" type="ORF">NTEN_LOCUS20944</name>
</gene>
<reference evidence="1 2" key="1">
    <citation type="submission" date="2020-02" db="EMBL/GenBank/DDBJ databases">
        <authorList>
            <person name="Ferguson B K."/>
        </authorList>
    </citation>
    <scope>NUCLEOTIDE SEQUENCE [LARGE SCALE GENOMIC DNA]</scope>
</reference>
<proteinExistence type="predicted"/>
<dbReference type="Proteomes" id="UP000479000">
    <property type="component" value="Unassembled WGS sequence"/>
</dbReference>
<dbReference type="EMBL" id="CADCXU010030608">
    <property type="protein sequence ID" value="CAB0016817.1"/>
    <property type="molecule type" value="Genomic_DNA"/>
</dbReference>
<dbReference type="AlphaFoldDB" id="A0A6H5HFP9"/>
<accession>A0A6H5HFP9</accession>
<sequence>QSTGAIMYDVQHIRRDFTQYGRGFNSAKGRLCPISTRIGRAVFEHADPRLTTQKSSNVGYLKAVESSSFADEESRRASFMCPSLSPSLQLGLRLTQLATSNMRFGDSSAANGVHTAYRLYKNSFFKLLKGYQERSVFVKFQDIAASANKVPAVEKLRMIPKTNVFFMVFKSRSLIWFSPRRPVTLFSRNFDYSQCSFQRRNFTSECDRPLRLISAEAVPEQCRKVNKEWRVDYLGRYCTVFVRAEDSHSVENKPSKKERCPLILVGRALIHHTNMSFVACPGRKILEKNRELKESKRQEKTMINRAGAEHNRRTTLATKSPPIWNDSICDKSGKEFWNACRRRRKWSCGVSVCIMSWSVGGRVNATRGSSTKTSRFSYAYKLHVKKHWMARGPITAVQPLITTEHPQGGLPLGLKLLPVKRRPCESSRISRYGEQATEGNPLEARRPRQVAVERFIIYPREGSSLEGSAQFSRRIVWTVDRLERHYQSPQHLSRRRPFAVDSWHHAFAPTGQHMVFLVYCGRRVFIRVFIGLPFSRQYRGRECSSITFTQCESSPVDKIYQLLILKITNSLIIINVFNVCTYLRCWRLLYAGDGIDLLVFFKVDLEGFYWECGKPDWTSALPSVIVTSNPTCVTIFGNVVQVSSSSAAIGAIQGASCLNCQGPGGNSTINLSKTTLLIIRCLYKTVLARKTSHYSTCTVYAFSQRRCARAERSFPCRRSDFRSNFGSFLARGK</sequence>
<name>A0A6H5HFP9_9HEMI</name>
<keyword evidence="2" id="KW-1185">Reference proteome</keyword>
<evidence type="ECO:0000313" key="1">
    <source>
        <dbReference type="EMBL" id="CAB0016817.1"/>
    </source>
</evidence>